<protein>
    <recommendedName>
        <fullName evidence="3">DUF541 domain-containing protein</fullName>
    </recommendedName>
</protein>
<organism evidence="1 2">
    <name type="scientific">Staphylotrichum tortipilum</name>
    <dbReference type="NCBI Taxonomy" id="2831512"/>
    <lineage>
        <taxon>Eukaryota</taxon>
        <taxon>Fungi</taxon>
        <taxon>Dikarya</taxon>
        <taxon>Ascomycota</taxon>
        <taxon>Pezizomycotina</taxon>
        <taxon>Sordariomycetes</taxon>
        <taxon>Sordariomycetidae</taxon>
        <taxon>Sordariales</taxon>
        <taxon>Chaetomiaceae</taxon>
        <taxon>Staphylotrichum</taxon>
    </lineage>
</organism>
<dbReference type="EMBL" id="MU855793">
    <property type="protein sequence ID" value="KAK3899378.1"/>
    <property type="molecule type" value="Genomic_DNA"/>
</dbReference>
<evidence type="ECO:0000313" key="2">
    <source>
        <dbReference type="Proteomes" id="UP001303889"/>
    </source>
</evidence>
<dbReference type="Proteomes" id="UP001303889">
    <property type="component" value="Unassembled WGS sequence"/>
</dbReference>
<keyword evidence="2" id="KW-1185">Reference proteome</keyword>
<gene>
    <name evidence="1" type="ORF">C8A05DRAFT_46534</name>
</gene>
<name>A0AAN6MG89_9PEZI</name>
<reference evidence="1" key="1">
    <citation type="journal article" date="2023" name="Mol. Phylogenet. Evol.">
        <title>Genome-scale phylogeny and comparative genomics of the fungal order Sordariales.</title>
        <authorList>
            <person name="Hensen N."/>
            <person name="Bonometti L."/>
            <person name="Westerberg I."/>
            <person name="Brannstrom I.O."/>
            <person name="Guillou S."/>
            <person name="Cros-Aarteil S."/>
            <person name="Calhoun S."/>
            <person name="Haridas S."/>
            <person name="Kuo A."/>
            <person name="Mondo S."/>
            <person name="Pangilinan J."/>
            <person name="Riley R."/>
            <person name="LaButti K."/>
            <person name="Andreopoulos B."/>
            <person name="Lipzen A."/>
            <person name="Chen C."/>
            <person name="Yan M."/>
            <person name="Daum C."/>
            <person name="Ng V."/>
            <person name="Clum A."/>
            <person name="Steindorff A."/>
            <person name="Ohm R.A."/>
            <person name="Martin F."/>
            <person name="Silar P."/>
            <person name="Natvig D.O."/>
            <person name="Lalanne C."/>
            <person name="Gautier V."/>
            <person name="Ament-Velasquez S.L."/>
            <person name="Kruys A."/>
            <person name="Hutchinson M.I."/>
            <person name="Powell A.J."/>
            <person name="Barry K."/>
            <person name="Miller A.N."/>
            <person name="Grigoriev I.V."/>
            <person name="Debuchy R."/>
            <person name="Gladieux P."/>
            <person name="Hiltunen Thoren M."/>
            <person name="Johannesson H."/>
        </authorList>
    </citation>
    <scope>NUCLEOTIDE SEQUENCE</scope>
    <source>
        <strain evidence="1">CBS 103.79</strain>
    </source>
</reference>
<dbReference type="InterPro" id="IPR052022">
    <property type="entry name" value="26kDa_periplasmic_antigen"/>
</dbReference>
<dbReference type="InterPro" id="IPR007497">
    <property type="entry name" value="SIMPL/DUF541"/>
</dbReference>
<dbReference type="PANTHER" id="PTHR34387">
    <property type="entry name" value="SLR1258 PROTEIN"/>
    <property type="match status" value="1"/>
</dbReference>
<dbReference type="Gene3D" id="3.30.110.170">
    <property type="entry name" value="Protein of unknown function (DUF541), domain 1"/>
    <property type="match status" value="1"/>
</dbReference>
<dbReference type="PANTHER" id="PTHR34387:SF2">
    <property type="entry name" value="SLR1258 PROTEIN"/>
    <property type="match status" value="1"/>
</dbReference>
<evidence type="ECO:0000313" key="1">
    <source>
        <dbReference type="EMBL" id="KAK3899378.1"/>
    </source>
</evidence>
<reference evidence="1" key="2">
    <citation type="submission" date="2023-05" db="EMBL/GenBank/DDBJ databases">
        <authorList>
            <consortium name="Lawrence Berkeley National Laboratory"/>
            <person name="Steindorff A."/>
            <person name="Hensen N."/>
            <person name="Bonometti L."/>
            <person name="Westerberg I."/>
            <person name="Brannstrom I.O."/>
            <person name="Guillou S."/>
            <person name="Cros-Aarteil S."/>
            <person name="Calhoun S."/>
            <person name="Haridas S."/>
            <person name="Kuo A."/>
            <person name="Mondo S."/>
            <person name="Pangilinan J."/>
            <person name="Riley R."/>
            <person name="Labutti K."/>
            <person name="Andreopoulos B."/>
            <person name="Lipzen A."/>
            <person name="Chen C."/>
            <person name="Yanf M."/>
            <person name="Daum C."/>
            <person name="Ng V."/>
            <person name="Clum A."/>
            <person name="Ohm R."/>
            <person name="Martin F."/>
            <person name="Silar P."/>
            <person name="Natvig D."/>
            <person name="Lalanne C."/>
            <person name="Gautier V."/>
            <person name="Ament-Velasquez S.L."/>
            <person name="Kruys A."/>
            <person name="Hutchinson M.I."/>
            <person name="Powell A.J."/>
            <person name="Barry K."/>
            <person name="Miller A.N."/>
            <person name="Grigoriev I.V."/>
            <person name="Debuchy R."/>
            <person name="Gladieux P."/>
            <person name="Thoren M.H."/>
            <person name="Johannesson H."/>
        </authorList>
    </citation>
    <scope>NUCLEOTIDE SEQUENCE</scope>
    <source>
        <strain evidence="1">CBS 103.79</strain>
    </source>
</reference>
<dbReference type="Gene3D" id="3.30.70.2970">
    <property type="entry name" value="Protein of unknown function (DUF541), domain 2"/>
    <property type="match status" value="1"/>
</dbReference>
<dbReference type="GO" id="GO:0006974">
    <property type="term" value="P:DNA damage response"/>
    <property type="evidence" value="ECO:0007669"/>
    <property type="project" value="TreeGrafter"/>
</dbReference>
<dbReference type="AlphaFoldDB" id="A0AAN6MG89"/>
<dbReference type="Pfam" id="PF04402">
    <property type="entry name" value="SIMPL"/>
    <property type="match status" value="1"/>
</dbReference>
<proteinExistence type="predicted"/>
<evidence type="ECO:0008006" key="3">
    <source>
        <dbReference type="Google" id="ProtNLM"/>
    </source>
</evidence>
<accession>A0AAN6MG89</accession>
<comment type="caution">
    <text evidence="1">The sequence shown here is derived from an EMBL/GenBank/DDBJ whole genome shotgun (WGS) entry which is preliminary data.</text>
</comment>
<sequence length="272" mass="29331">MTPLLEVHVDGKGSSFRTAERGYLRLNISAAGTDQAKASSEVQNAVAKITAVFRALALKTAAGLPHPDAAVTAFTVTPLSTVSQYQRDDKYRFLTNLPKEHTVSASAEIIFRDMAKLAEISADLALAPHVSMSETEWRLTEATRAELEREARRKAIANAVEKAQDYAAVVGREIVAVEIKDLPQARGWYGSSQPQAMMQQQFQQQQQYLVHQQAIAQAAAAAGKKATGEPEGLTLEPKTIMVSASVNVKFVSVDVGVGQLRVVALALPYVSG</sequence>